<protein>
    <submittedName>
        <fullName evidence="1">Uncharacterized protein</fullName>
    </submittedName>
</protein>
<organism evidence="1">
    <name type="scientific">bioreactor metagenome</name>
    <dbReference type="NCBI Taxonomy" id="1076179"/>
    <lineage>
        <taxon>unclassified sequences</taxon>
        <taxon>metagenomes</taxon>
        <taxon>ecological metagenomes</taxon>
    </lineage>
</organism>
<sequence length="77" mass="8844">MNSHVTEAHDMAKRVDCFICGRENLSRNEIGLNKKLIGRNIEKLHCMQCLADYLELSTEDLADRIQEFKDAGCVLFE</sequence>
<comment type="caution">
    <text evidence="1">The sequence shown here is derived from an EMBL/GenBank/DDBJ whole genome shotgun (WGS) entry which is preliminary data.</text>
</comment>
<dbReference type="EMBL" id="VSSQ01000022">
    <property type="protein sequence ID" value="MPL63720.1"/>
    <property type="molecule type" value="Genomic_DNA"/>
</dbReference>
<dbReference type="AlphaFoldDB" id="A0A644TA52"/>
<proteinExistence type="predicted"/>
<accession>A0A644TA52</accession>
<reference evidence="1" key="1">
    <citation type="submission" date="2019-08" db="EMBL/GenBank/DDBJ databases">
        <authorList>
            <person name="Kucharzyk K."/>
            <person name="Murdoch R.W."/>
            <person name="Higgins S."/>
            <person name="Loffler F."/>
        </authorList>
    </citation>
    <scope>NUCLEOTIDE SEQUENCE</scope>
</reference>
<evidence type="ECO:0000313" key="1">
    <source>
        <dbReference type="EMBL" id="MPL63720.1"/>
    </source>
</evidence>
<name>A0A644TA52_9ZZZZ</name>
<gene>
    <name evidence="1" type="ORF">SDC9_09361</name>
</gene>